<dbReference type="EMBL" id="JANPWB010000014">
    <property type="protein sequence ID" value="KAJ1101465.1"/>
    <property type="molecule type" value="Genomic_DNA"/>
</dbReference>
<dbReference type="Proteomes" id="UP001066276">
    <property type="component" value="Chromosome 10"/>
</dbReference>
<sequence length="83" mass="9019">MKKPRTGFEDRRASEEPDRVAPCMSAALPRTKIPTAATVIETADMKTAEGEENLSGVRCGPRGGVPRATALYVMGHRLHGERQ</sequence>
<comment type="caution">
    <text evidence="2">The sequence shown here is derived from an EMBL/GenBank/DDBJ whole genome shotgun (WGS) entry which is preliminary data.</text>
</comment>
<feature type="compositionally biased region" description="Basic and acidic residues" evidence="1">
    <location>
        <begin position="1"/>
        <end position="19"/>
    </location>
</feature>
<keyword evidence="3" id="KW-1185">Reference proteome</keyword>
<proteinExistence type="predicted"/>
<reference evidence="2" key="1">
    <citation type="journal article" date="2022" name="bioRxiv">
        <title>Sequencing and chromosome-scale assembly of the giantPleurodeles waltlgenome.</title>
        <authorList>
            <person name="Brown T."/>
            <person name="Elewa A."/>
            <person name="Iarovenko S."/>
            <person name="Subramanian E."/>
            <person name="Araus A.J."/>
            <person name="Petzold A."/>
            <person name="Susuki M."/>
            <person name="Suzuki K.-i.T."/>
            <person name="Hayashi T."/>
            <person name="Toyoda A."/>
            <person name="Oliveira C."/>
            <person name="Osipova E."/>
            <person name="Leigh N.D."/>
            <person name="Simon A."/>
            <person name="Yun M.H."/>
        </authorList>
    </citation>
    <scope>NUCLEOTIDE SEQUENCE</scope>
    <source>
        <strain evidence="2">20211129_DDA</strain>
        <tissue evidence="2">Liver</tissue>
    </source>
</reference>
<name>A0AAV7MMK8_PLEWA</name>
<dbReference type="AlphaFoldDB" id="A0AAV7MMK8"/>
<evidence type="ECO:0000256" key="1">
    <source>
        <dbReference type="SAM" id="MobiDB-lite"/>
    </source>
</evidence>
<feature type="region of interest" description="Disordered" evidence="1">
    <location>
        <begin position="1"/>
        <end position="20"/>
    </location>
</feature>
<evidence type="ECO:0000313" key="3">
    <source>
        <dbReference type="Proteomes" id="UP001066276"/>
    </source>
</evidence>
<organism evidence="2 3">
    <name type="scientific">Pleurodeles waltl</name>
    <name type="common">Iberian ribbed newt</name>
    <dbReference type="NCBI Taxonomy" id="8319"/>
    <lineage>
        <taxon>Eukaryota</taxon>
        <taxon>Metazoa</taxon>
        <taxon>Chordata</taxon>
        <taxon>Craniata</taxon>
        <taxon>Vertebrata</taxon>
        <taxon>Euteleostomi</taxon>
        <taxon>Amphibia</taxon>
        <taxon>Batrachia</taxon>
        <taxon>Caudata</taxon>
        <taxon>Salamandroidea</taxon>
        <taxon>Salamandridae</taxon>
        <taxon>Pleurodelinae</taxon>
        <taxon>Pleurodeles</taxon>
    </lineage>
</organism>
<gene>
    <name evidence="2" type="ORF">NDU88_006533</name>
</gene>
<accession>A0AAV7MMK8</accession>
<evidence type="ECO:0000313" key="2">
    <source>
        <dbReference type="EMBL" id="KAJ1101465.1"/>
    </source>
</evidence>
<protein>
    <submittedName>
        <fullName evidence="2">Uncharacterized protein</fullName>
    </submittedName>
</protein>